<dbReference type="EMBL" id="JASGCB010000031">
    <property type="protein sequence ID" value="MDI9261052.1"/>
    <property type="molecule type" value="Genomic_DNA"/>
</dbReference>
<organism evidence="1 2">
    <name type="scientific">Alicyclobacillus sendaiensis PA2</name>
    <dbReference type="NCBI Taxonomy" id="3029425"/>
    <lineage>
        <taxon>Bacteria</taxon>
        <taxon>Bacillati</taxon>
        <taxon>Bacillota</taxon>
        <taxon>Bacilli</taxon>
        <taxon>Bacillales</taxon>
        <taxon>Alicyclobacillaceae</taxon>
        <taxon>Alicyclobacillus</taxon>
    </lineage>
</organism>
<evidence type="ECO:0000313" key="2">
    <source>
        <dbReference type="Proteomes" id="UP001529245"/>
    </source>
</evidence>
<proteinExistence type="predicted"/>
<protein>
    <submittedName>
        <fullName evidence="1">Uncharacterized protein</fullName>
    </submittedName>
</protein>
<sequence>MSTAETIHEYFDDLYARLEDEREKVETALEVCQRLGLRVQLGRSQTNTCLASIEGEGVFAECEAPTMSGAIMGALLAIRQRGVLQ</sequence>
<dbReference type="RefSeq" id="WP_283204462.1">
    <property type="nucleotide sequence ID" value="NZ_JASGCB010000031.1"/>
</dbReference>
<comment type="caution">
    <text evidence="1">The sequence shown here is derived from an EMBL/GenBank/DDBJ whole genome shotgun (WGS) entry which is preliminary data.</text>
</comment>
<keyword evidence="2" id="KW-1185">Reference proteome</keyword>
<evidence type="ECO:0000313" key="1">
    <source>
        <dbReference type="EMBL" id="MDI9261052.1"/>
    </source>
</evidence>
<name>A0ABT6Y1B9_ALISE</name>
<reference evidence="1 2" key="1">
    <citation type="submission" date="2023-04" db="EMBL/GenBank/DDBJ databases">
        <title>A. sendaiensis sub sp. chiapanensis a novel subspecie with specific adaptation in bacterial cell wall isolated from an active volcano.</title>
        <authorList>
            <person name="Alvarez Gutierrez P.E."/>
            <person name="Ortiz Cortes L.Y."/>
        </authorList>
    </citation>
    <scope>NUCLEOTIDE SEQUENCE [LARGE SCALE GENOMIC DNA]</scope>
    <source>
        <strain evidence="1 2">PA2</strain>
    </source>
</reference>
<accession>A0ABT6Y1B9</accession>
<dbReference type="Proteomes" id="UP001529245">
    <property type="component" value="Unassembled WGS sequence"/>
</dbReference>
<gene>
    <name evidence="1" type="ORF">QID03_12875</name>
</gene>